<dbReference type="EMBL" id="KN880627">
    <property type="protein sequence ID" value="KIY64606.1"/>
    <property type="molecule type" value="Genomic_DNA"/>
</dbReference>
<feature type="compositionally biased region" description="Basic and acidic residues" evidence="1">
    <location>
        <begin position="328"/>
        <end position="366"/>
    </location>
</feature>
<feature type="region of interest" description="Disordered" evidence="1">
    <location>
        <begin position="299"/>
        <end position="372"/>
    </location>
</feature>
<gene>
    <name evidence="3" type="ORF">CYLTODRAFT_492975</name>
</gene>
<organism evidence="3 4">
    <name type="scientific">Cylindrobasidium torrendii FP15055 ss-10</name>
    <dbReference type="NCBI Taxonomy" id="1314674"/>
    <lineage>
        <taxon>Eukaryota</taxon>
        <taxon>Fungi</taxon>
        <taxon>Dikarya</taxon>
        <taxon>Basidiomycota</taxon>
        <taxon>Agaricomycotina</taxon>
        <taxon>Agaricomycetes</taxon>
        <taxon>Agaricomycetidae</taxon>
        <taxon>Agaricales</taxon>
        <taxon>Marasmiineae</taxon>
        <taxon>Physalacriaceae</taxon>
        <taxon>Cylindrobasidium</taxon>
    </lineage>
</organism>
<dbReference type="InterPro" id="IPR057678">
    <property type="entry name" value="DUF7918"/>
</dbReference>
<dbReference type="Proteomes" id="UP000054007">
    <property type="component" value="Unassembled WGS sequence"/>
</dbReference>
<feature type="compositionally biased region" description="Basic and acidic residues" evidence="1">
    <location>
        <begin position="218"/>
        <end position="228"/>
    </location>
</feature>
<protein>
    <recommendedName>
        <fullName evidence="2">DUF7918 domain-containing protein</fullName>
    </recommendedName>
</protein>
<sequence length="372" mass="41643">MVRHDGYTASVVVDGADLPEYLTKFNTVKNELSCWIPSEAGKEFQIRFRRDGADYHSRALFRVDGRAIQNSFRWKHDTRTLLCDGAITSATTRCPLLFAKTVVTDDVTLLSSKVPSEQGDIRIEHWGVEKLQRLRGPPRTFVVSPVEIFHKSAKPVPHIACFGEEQVFPPSTASINLHRDAERLLTIVFHYRPLEYLQARCIALRPAPPRPITSPPTNEDKRTAEARPQKPSRPLKKRRASPVPEVIDICDTESEPAASGSGSQDGGDDDMAEINRLRAELEIKRMELRLADLEEQHRKKRKLNGEASGSQGATRALVASAREVATTTKKEKASPIKEEKASPVKEEKATPIKKERMTPVKKEKTTLEGNLS</sequence>
<dbReference type="OrthoDB" id="3364132at2759"/>
<evidence type="ECO:0000313" key="3">
    <source>
        <dbReference type="EMBL" id="KIY64606.1"/>
    </source>
</evidence>
<dbReference type="AlphaFoldDB" id="A0A0D7B503"/>
<feature type="domain" description="DUF7918" evidence="2">
    <location>
        <begin position="7"/>
        <end position="203"/>
    </location>
</feature>
<name>A0A0D7B503_9AGAR</name>
<evidence type="ECO:0000259" key="2">
    <source>
        <dbReference type="Pfam" id="PF25534"/>
    </source>
</evidence>
<accession>A0A0D7B503</accession>
<proteinExistence type="predicted"/>
<evidence type="ECO:0000313" key="4">
    <source>
        <dbReference type="Proteomes" id="UP000054007"/>
    </source>
</evidence>
<feature type="region of interest" description="Disordered" evidence="1">
    <location>
        <begin position="206"/>
        <end position="270"/>
    </location>
</feature>
<keyword evidence="4" id="KW-1185">Reference proteome</keyword>
<evidence type="ECO:0000256" key="1">
    <source>
        <dbReference type="SAM" id="MobiDB-lite"/>
    </source>
</evidence>
<dbReference type="STRING" id="1314674.A0A0D7B503"/>
<dbReference type="Pfam" id="PF25534">
    <property type="entry name" value="DUF7918"/>
    <property type="match status" value="1"/>
</dbReference>
<reference evidence="3 4" key="1">
    <citation type="journal article" date="2015" name="Fungal Genet. Biol.">
        <title>Evolution of novel wood decay mechanisms in Agaricales revealed by the genome sequences of Fistulina hepatica and Cylindrobasidium torrendii.</title>
        <authorList>
            <person name="Floudas D."/>
            <person name="Held B.W."/>
            <person name="Riley R."/>
            <person name="Nagy L.G."/>
            <person name="Koehler G."/>
            <person name="Ransdell A.S."/>
            <person name="Younus H."/>
            <person name="Chow J."/>
            <person name="Chiniquy J."/>
            <person name="Lipzen A."/>
            <person name="Tritt A."/>
            <person name="Sun H."/>
            <person name="Haridas S."/>
            <person name="LaButti K."/>
            <person name="Ohm R.A."/>
            <person name="Kues U."/>
            <person name="Blanchette R.A."/>
            <person name="Grigoriev I.V."/>
            <person name="Minto R.E."/>
            <person name="Hibbett D.S."/>
        </authorList>
    </citation>
    <scope>NUCLEOTIDE SEQUENCE [LARGE SCALE GENOMIC DNA]</scope>
    <source>
        <strain evidence="3 4">FP15055 ss-10</strain>
    </source>
</reference>